<evidence type="ECO:0000256" key="5">
    <source>
        <dbReference type="ARBA" id="ARBA00022679"/>
    </source>
</evidence>
<protein>
    <recommendedName>
        <fullName evidence="16">Beta-1,4-galactosyltransferase 7</fullName>
    </recommendedName>
</protein>
<dbReference type="GO" id="GO:0005975">
    <property type="term" value="P:carbohydrate metabolic process"/>
    <property type="evidence" value="ECO:0007669"/>
    <property type="project" value="InterPro"/>
</dbReference>
<evidence type="ECO:0000256" key="6">
    <source>
        <dbReference type="ARBA" id="ARBA00022692"/>
    </source>
</evidence>
<proteinExistence type="inferred from homology"/>
<dbReference type="InterPro" id="IPR027791">
    <property type="entry name" value="Galactosyl_T_C"/>
</dbReference>
<dbReference type="PRINTS" id="PR02050">
    <property type="entry name" value="B14GALTRFASE"/>
</dbReference>
<dbReference type="SUPFAM" id="SSF53448">
    <property type="entry name" value="Nucleotide-diphospho-sugar transferases"/>
    <property type="match status" value="1"/>
</dbReference>
<name>A0A564YF61_HYMDI</name>
<dbReference type="InterPro" id="IPR029044">
    <property type="entry name" value="Nucleotide-diphossugar_trans"/>
</dbReference>
<evidence type="ECO:0000256" key="2">
    <source>
        <dbReference type="ARBA" id="ARBA00004922"/>
    </source>
</evidence>
<dbReference type="Gene3D" id="3.90.550.10">
    <property type="entry name" value="Spore Coat Polysaccharide Biosynthesis Protein SpsA, Chain A"/>
    <property type="match status" value="1"/>
</dbReference>
<dbReference type="AlphaFoldDB" id="A0A564YF61"/>
<evidence type="ECO:0000259" key="12">
    <source>
        <dbReference type="Pfam" id="PF02709"/>
    </source>
</evidence>
<evidence type="ECO:0008006" key="16">
    <source>
        <dbReference type="Google" id="ProtNLM"/>
    </source>
</evidence>
<sequence length="293" mass="34269">MQVRRFCKKYGVSIVAMMMLMVTVWKIIQPDAQIEKKNSVNHTLAIIVPFRDRFTNLLFFLPHMHNYLNQKGISHTFYIINQADDFRFNRGSLLNVGVKESDLMENHYFESTFSKWTMSLPPSQMIALHDVDLLPTSNNLKYEHFGKFPYHLIPHWMHPQYYNYPKYIGGAMIISRQSFNLVNGFSNRYWGWGREDDEFGLRLKEANLNILSDRKPPTVVSKFQHLHSKANKRERSPADLRAIVRRDHASGLNTTKYTVLSRIKSEIGNVVTWIINVRLECDVLITPNCRSDS</sequence>
<evidence type="ECO:0000256" key="1">
    <source>
        <dbReference type="ARBA" id="ARBA00004606"/>
    </source>
</evidence>
<comment type="pathway">
    <text evidence="2">Protein modification; protein glycosylation.</text>
</comment>
<feature type="domain" description="Galactosyltransferase C-terminal" evidence="12">
    <location>
        <begin position="161"/>
        <end position="211"/>
    </location>
</feature>
<dbReference type="PANTHER" id="PTHR19300">
    <property type="entry name" value="BETA-1,4-GALACTOSYLTRANSFERASE"/>
    <property type="match status" value="1"/>
</dbReference>
<dbReference type="Pfam" id="PF02709">
    <property type="entry name" value="Glyco_transf_7C"/>
    <property type="match status" value="1"/>
</dbReference>
<dbReference type="PANTHER" id="PTHR19300:SF30">
    <property type="entry name" value="BETA-1,4-GALACTOSYLTRANSFERASE 7"/>
    <property type="match status" value="1"/>
</dbReference>
<evidence type="ECO:0000256" key="10">
    <source>
        <dbReference type="ARBA" id="ARBA00023180"/>
    </source>
</evidence>
<accession>A0A564YF61</accession>
<feature type="transmembrane region" description="Helical" evidence="11">
    <location>
        <begin position="12"/>
        <end position="28"/>
    </location>
</feature>
<evidence type="ECO:0000256" key="4">
    <source>
        <dbReference type="ARBA" id="ARBA00022676"/>
    </source>
</evidence>
<keyword evidence="6 11" id="KW-0812">Transmembrane</keyword>
<evidence type="ECO:0000256" key="9">
    <source>
        <dbReference type="ARBA" id="ARBA00023136"/>
    </source>
</evidence>
<dbReference type="EMBL" id="CABIJS010000199">
    <property type="protein sequence ID" value="VUZ45891.1"/>
    <property type="molecule type" value="Genomic_DNA"/>
</dbReference>
<evidence type="ECO:0000256" key="7">
    <source>
        <dbReference type="ARBA" id="ARBA00022968"/>
    </source>
</evidence>
<feature type="domain" description="Galactosyltransferase N-terminal" evidence="13">
    <location>
        <begin position="40"/>
        <end position="142"/>
    </location>
</feature>
<evidence type="ECO:0000256" key="3">
    <source>
        <dbReference type="ARBA" id="ARBA00005735"/>
    </source>
</evidence>
<dbReference type="GO" id="GO:0008378">
    <property type="term" value="F:galactosyltransferase activity"/>
    <property type="evidence" value="ECO:0007669"/>
    <property type="project" value="TreeGrafter"/>
</dbReference>
<reference evidence="14 15" key="1">
    <citation type="submission" date="2019-07" db="EMBL/GenBank/DDBJ databases">
        <authorList>
            <person name="Jastrzebski P J."/>
            <person name="Paukszto L."/>
            <person name="Jastrzebski P J."/>
        </authorList>
    </citation>
    <scope>NUCLEOTIDE SEQUENCE [LARGE SCALE GENOMIC DNA]</scope>
    <source>
        <strain evidence="14 15">WMS-il1</strain>
    </source>
</reference>
<dbReference type="Proteomes" id="UP000321570">
    <property type="component" value="Unassembled WGS sequence"/>
</dbReference>
<evidence type="ECO:0000256" key="8">
    <source>
        <dbReference type="ARBA" id="ARBA00022989"/>
    </source>
</evidence>
<comment type="subcellular location">
    <subcellularLocation>
        <location evidence="1">Membrane</location>
        <topology evidence="1">Single-pass type II membrane protein</topology>
    </subcellularLocation>
</comment>
<keyword evidence="10" id="KW-0325">Glycoprotein</keyword>
<organism evidence="14 15">
    <name type="scientific">Hymenolepis diminuta</name>
    <name type="common">Rat tapeworm</name>
    <dbReference type="NCBI Taxonomy" id="6216"/>
    <lineage>
        <taxon>Eukaryota</taxon>
        <taxon>Metazoa</taxon>
        <taxon>Spiralia</taxon>
        <taxon>Lophotrochozoa</taxon>
        <taxon>Platyhelminthes</taxon>
        <taxon>Cestoda</taxon>
        <taxon>Eucestoda</taxon>
        <taxon>Cyclophyllidea</taxon>
        <taxon>Hymenolepididae</taxon>
        <taxon>Hymenolepis</taxon>
    </lineage>
</organism>
<keyword evidence="8 11" id="KW-1133">Transmembrane helix</keyword>
<keyword evidence="4" id="KW-0328">Glycosyltransferase</keyword>
<comment type="similarity">
    <text evidence="3">Belongs to the glycosyltransferase 7 family.</text>
</comment>
<keyword evidence="9 11" id="KW-0472">Membrane</keyword>
<dbReference type="InterPro" id="IPR003859">
    <property type="entry name" value="Galactosyl_T"/>
</dbReference>
<evidence type="ECO:0000313" key="15">
    <source>
        <dbReference type="Proteomes" id="UP000321570"/>
    </source>
</evidence>
<keyword evidence="15" id="KW-1185">Reference proteome</keyword>
<dbReference type="Pfam" id="PF13733">
    <property type="entry name" value="Glyco_transf_7N"/>
    <property type="match status" value="1"/>
</dbReference>
<gene>
    <name evidence="14" type="ORF">WMSIL1_LOCUS5915</name>
</gene>
<dbReference type="GO" id="GO:0016020">
    <property type="term" value="C:membrane"/>
    <property type="evidence" value="ECO:0007669"/>
    <property type="project" value="UniProtKB-SubCell"/>
</dbReference>
<evidence type="ECO:0000313" key="14">
    <source>
        <dbReference type="EMBL" id="VUZ45891.1"/>
    </source>
</evidence>
<keyword evidence="5" id="KW-0808">Transferase</keyword>
<evidence type="ECO:0000256" key="11">
    <source>
        <dbReference type="SAM" id="Phobius"/>
    </source>
</evidence>
<evidence type="ECO:0000259" key="13">
    <source>
        <dbReference type="Pfam" id="PF13733"/>
    </source>
</evidence>
<dbReference type="InterPro" id="IPR027995">
    <property type="entry name" value="Galactosyl_T_N"/>
</dbReference>
<keyword evidence="7" id="KW-0735">Signal-anchor</keyword>
<dbReference type="GO" id="GO:0005794">
    <property type="term" value="C:Golgi apparatus"/>
    <property type="evidence" value="ECO:0007669"/>
    <property type="project" value="TreeGrafter"/>
</dbReference>
<dbReference type="UniPathway" id="UPA00378"/>